<name>A0ABP8HQR0_9BURK</name>
<dbReference type="CDD" id="cd08479">
    <property type="entry name" value="PBP2_CrgA_like_9"/>
    <property type="match status" value="1"/>
</dbReference>
<dbReference type="InterPro" id="IPR058163">
    <property type="entry name" value="LysR-type_TF_proteobact-type"/>
</dbReference>
<dbReference type="InterPro" id="IPR000847">
    <property type="entry name" value="LysR_HTH_N"/>
</dbReference>
<dbReference type="Gene3D" id="1.10.10.10">
    <property type="entry name" value="Winged helix-like DNA-binding domain superfamily/Winged helix DNA-binding domain"/>
    <property type="match status" value="1"/>
</dbReference>
<dbReference type="InterPro" id="IPR036390">
    <property type="entry name" value="WH_DNA-bd_sf"/>
</dbReference>
<sequence>MDSASEIAFFMQIAKHGSLTMAARAMGITPAALSKRLAQLERRLNVRLINRNTRSLSLTGEGRLYLERGSAVLAELEELERALSTIREEPVGQLRINASLNFGRVRLAPVISAFMREYPRLEVALDLSDHPKDLVEGGFDLAIRLGAQPDSGLRARRLATNSRYLCASPTYLERHGTPTTLADLARHECIVVDRQDTPYGVWTFVLGNTMETVKVHGRMACNDGEVALNWALDHHGIMMRSGWDIARLVRANRLRVVLPQYRLPARDVFVVFHDSSRQAPKVRVFIDFVARMLTELDNMDAREIAGQGDGPALLVKTAPAPRPP</sequence>
<organism evidence="6 7">
    <name type="scientific">Pigmentiphaga soli</name>
    <dbReference type="NCBI Taxonomy" id="1007095"/>
    <lineage>
        <taxon>Bacteria</taxon>
        <taxon>Pseudomonadati</taxon>
        <taxon>Pseudomonadota</taxon>
        <taxon>Betaproteobacteria</taxon>
        <taxon>Burkholderiales</taxon>
        <taxon>Alcaligenaceae</taxon>
        <taxon>Pigmentiphaga</taxon>
    </lineage>
</organism>
<dbReference type="PROSITE" id="PS50931">
    <property type="entry name" value="HTH_LYSR"/>
    <property type="match status" value="1"/>
</dbReference>
<dbReference type="SUPFAM" id="SSF46785">
    <property type="entry name" value="Winged helix' DNA-binding domain"/>
    <property type="match status" value="1"/>
</dbReference>
<dbReference type="InterPro" id="IPR005119">
    <property type="entry name" value="LysR_subst-bd"/>
</dbReference>
<keyword evidence="3" id="KW-0238">DNA-binding</keyword>
<keyword evidence="2" id="KW-0805">Transcription regulation</keyword>
<dbReference type="SUPFAM" id="SSF53850">
    <property type="entry name" value="Periplasmic binding protein-like II"/>
    <property type="match status" value="1"/>
</dbReference>
<dbReference type="Pfam" id="PF00126">
    <property type="entry name" value="HTH_1"/>
    <property type="match status" value="1"/>
</dbReference>
<evidence type="ECO:0000256" key="1">
    <source>
        <dbReference type="ARBA" id="ARBA00009437"/>
    </source>
</evidence>
<dbReference type="Pfam" id="PF03466">
    <property type="entry name" value="LysR_substrate"/>
    <property type="match status" value="1"/>
</dbReference>
<dbReference type="PANTHER" id="PTHR30537">
    <property type="entry name" value="HTH-TYPE TRANSCRIPTIONAL REGULATOR"/>
    <property type="match status" value="1"/>
</dbReference>
<dbReference type="Gene3D" id="3.40.190.290">
    <property type="match status" value="1"/>
</dbReference>
<accession>A0ABP8HQR0</accession>
<evidence type="ECO:0000256" key="4">
    <source>
        <dbReference type="ARBA" id="ARBA00023163"/>
    </source>
</evidence>
<evidence type="ECO:0000256" key="2">
    <source>
        <dbReference type="ARBA" id="ARBA00023015"/>
    </source>
</evidence>
<dbReference type="InterPro" id="IPR036388">
    <property type="entry name" value="WH-like_DNA-bd_sf"/>
</dbReference>
<evidence type="ECO:0000256" key="3">
    <source>
        <dbReference type="ARBA" id="ARBA00023125"/>
    </source>
</evidence>
<protein>
    <submittedName>
        <fullName evidence="6">LysR family transcriptional regulator</fullName>
    </submittedName>
</protein>
<comment type="caution">
    <text evidence="6">The sequence shown here is derived from an EMBL/GenBank/DDBJ whole genome shotgun (WGS) entry which is preliminary data.</text>
</comment>
<dbReference type="EMBL" id="BAABFO010000035">
    <property type="protein sequence ID" value="GAA4342828.1"/>
    <property type="molecule type" value="Genomic_DNA"/>
</dbReference>
<dbReference type="PANTHER" id="PTHR30537:SF5">
    <property type="entry name" value="HTH-TYPE TRANSCRIPTIONAL ACTIVATOR TTDR-RELATED"/>
    <property type="match status" value="1"/>
</dbReference>
<gene>
    <name evidence="6" type="ORF">GCM10023144_45220</name>
</gene>
<dbReference type="RefSeq" id="WP_345252208.1">
    <property type="nucleotide sequence ID" value="NZ_BAABFO010000035.1"/>
</dbReference>
<feature type="domain" description="HTH lysR-type" evidence="5">
    <location>
        <begin position="1"/>
        <end position="59"/>
    </location>
</feature>
<reference evidence="7" key="1">
    <citation type="journal article" date="2019" name="Int. J. Syst. Evol. Microbiol.">
        <title>The Global Catalogue of Microorganisms (GCM) 10K type strain sequencing project: providing services to taxonomists for standard genome sequencing and annotation.</title>
        <authorList>
            <consortium name="The Broad Institute Genomics Platform"/>
            <consortium name="The Broad Institute Genome Sequencing Center for Infectious Disease"/>
            <person name="Wu L."/>
            <person name="Ma J."/>
        </authorList>
    </citation>
    <scope>NUCLEOTIDE SEQUENCE [LARGE SCALE GENOMIC DNA]</scope>
    <source>
        <strain evidence="7">JCM 17666</strain>
    </source>
</reference>
<evidence type="ECO:0000259" key="5">
    <source>
        <dbReference type="PROSITE" id="PS50931"/>
    </source>
</evidence>
<evidence type="ECO:0000313" key="6">
    <source>
        <dbReference type="EMBL" id="GAA4342828.1"/>
    </source>
</evidence>
<keyword evidence="7" id="KW-1185">Reference proteome</keyword>
<keyword evidence="4" id="KW-0804">Transcription</keyword>
<dbReference type="Proteomes" id="UP001501671">
    <property type="component" value="Unassembled WGS sequence"/>
</dbReference>
<evidence type="ECO:0000313" key="7">
    <source>
        <dbReference type="Proteomes" id="UP001501671"/>
    </source>
</evidence>
<proteinExistence type="inferred from homology"/>
<comment type="similarity">
    <text evidence="1">Belongs to the LysR transcriptional regulatory family.</text>
</comment>